<reference evidence="2" key="1">
    <citation type="submission" date="2021-01" db="EMBL/GenBank/DDBJ databases">
        <authorList>
            <person name="Corre E."/>
            <person name="Pelletier E."/>
            <person name="Niang G."/>
            <person name="Scheremetjew M."/>
            <person name="Finn R."/>
            <person name="Kale V."/>
            <person name="Holt S."/>
            <person name="Cochrane G."/>
            <person name="Meng A."/>
            <person name="Brown T."/>
            <person name="Cohen L."/>
        </authorList>
    </citation>
    <scope>NUCLEOTIDE SEQUENCE</scope>
    <source>
        <strain evidence="2">PLY429</strain>
    </source>
</reference>
<name>A0A7S1X0S8_9CHLO</name>
<dbReference type="PANTHER" id="PTHR31350:SF21">
    <property type="entry name" value="F-BOX ONLY PROTEIN 21"/>
    <property type="match status" value="1"/>
</dbReference>
<evidence type="ECO:0000259" key="1">
    <source>
        <dbReference type="Pfam" id="PF13369"/>
    </source>
</evidence>
<sequence length="278" mass="31833">MEAFKEVLQALEAGEEIDMWGSVMLLAKHRYPDLDEQKYVDILDEWGEAIELRLKGRERYPMVVLKTVSAFLYKELGFTGNKLDYYHPDNSCLNRVIETRTGIPITMSLVFMELARRVGLSMHGVNLPSHFLLRPDSDELAVFVDAYDDGQIIFLEDAEEMLGKSWGVDVKLDPVWIERNEALPPMRVLTRVLFNLKNVYSLNQKPAELLTIIKYIREALPDNTSEVRNEGMCLFALERYVESIDALVEYLDSAPEAEDADEVRQVIREAQSLVNKGA</sequence>
<proteinExistence type="predicted"/>
<dbReference type="PANTHER" id="PTHR31350">
    <property type="entry name" value="SI:DKEY-261L7.2"/>
    <property type="match status" value="1"/>
</dbReference>
<dbReference type="AlphaFoldDB" id="A0A7S1X0S8"/>
<feature type="domain" description="Protein SirB1 N-terminal" evidence="1">
    <location>
        <begin position="39"/>
        <end position="192"/>
    </location>
</feature>
<evidence type="ECO:0000313" key="2">
    <source>
        <dbReference type="EMBL" id="CAD9201913.1"/>
    </source>
</evidence>
<dbReference type="Pfam" id="PF13371">
    <property type="entry name" value="TPR_9"/>
    <property type="match status" value="1"/>
</dbReference>
<gene>
    <name evidence="2" type="ORF">TCHU04912_LOCUS4146</name>
</gene>
<dbReference type="EMBL" id="HBGG01008236">
    <property type="protein sequence ID" value="CAD9201913.1"/>
    <property type="molecule type" value="Transcribed_RNA"/>
</dbReference>
<dbReference type="InterPro" id="IPR032698">
    <property type="entry name" value="SirB1_N"/>
</dbReference>
<accession>A0A7S1X0S8</accession>
<protein>
    <recommendedName>
        <fullName evidence="1">Protein SirB1 N-terminal domain-containing protein</fullName>
    </recommendedName>
</protein>
<dbReference type="Pfam" id="PF13369">
    <property type="entry name" value="Transglut_core2"/>
    <property type="match status" value="1"/>
</dbReference>
<organism evidence="2">
    <name type="scientific">Tetraselmis chuii</name>
    <dbReference type="NCBI Taxonomy" id="63592"/>
    <lineage>
        <taxon>Eukaryota</taxon>
        <taxon>Viridiplantae</taxon>
        <taxon>Chlorophyta</taxon>
        <taxon>core chlorophytes</taxon>
        <taxon>Chlorodendrophyceae</taxon>
        <taxon>Chlorodendrales</taxon>
        <taxon>Chlorodendraceae</taxon>
        <taxon>Tetraselmis</taxon>
    </lineage>
</organism>